<dbReference type="GO" id="GO:0044774">
    <property type="term" value="P:mitotic DNA integrity checkpoint signaling"/>
    <property type="evidence" value="ECO:0007669"/>
    <property type="project" value="TreeGrafter"/>
</dbReference>
<dbReference type="GO" id="GO:0000729">
    <property type="term" value="P:DNA double-strand break processing"/>
    <property type="evidence" value="ECO:0007669"/>
    <property type="project" value="TreeGrafter"/>
</dbReference>
<dbReference type="GO" id="GO:0005634">
    <property type="term" value="C:nucleus"/>
    <property type="evidence" value="ECO:0007669"/>
    <property type="project" value="TreeGrafter"/>
</dbReference>
<feature type="domain" description="Mos1 transposase HTH" evidence="1">
    <location>
        <begin position="5"/>
        <end position="49"/>
    </location>
</feature>
<organism evidence="2 3">
    <name type="scientific">Trachymyrmex septentrionalis</name>
    <dbReference type="NCBI Taxonomy" id="34720"/>
    <lineage>
        <taxon>Eukaryota</taxon>
        <taxon>Metazoa</taxon>
        <taxon>Ecdysozoa</taxon>
        <taxon>Arthropoda</taxon>
        <taxon>Hexapoda</taxon>
        <taxon>Insecta</taxon>
        <taxon>Pterygota</taxon>
        <taxon>Neoptera</taxon>
        <taxon>Endopterygota</taxon>
        <taxon>Hymenoptera</taxon>
        <taxon>Apocrita</taxon>
        <taxon>Aculeata</taxon>
        <taxon>Formicoidea</taxon>
        <taxon>Formicidae</taxon>
        <taxon>Myrmicinae</taxon>
        <taxon>Trachymyrmex</taxon>
    </lineage>
</organism>
<dbReference type="Pfam" id="PF17906">
    <property type="entry name" value="HTH_48"/>
    <property type="match status" value="1"/>
</dbReference>
<dbReference type="GO" id="GO:0015074">
    <property type="term" value="P:DNA integration"/>
    <property type="evidence" value="ECO:0007669"/>
    <property type="project" value="TreeGrafter"/>
</dbReference>
<dbReference type="GO" id="GO:0000014">
    <property type="term" value="F:single-stranded DNA endodeoxyribonuclease activity"/>
    <property type="evidence" value="ECO:0007669"/>
    <property type="project" value="TreeGrafter"/>
</dbReference>
<protein>
    <recommendedName>
        <fullName evidence="1">Mos1 transposase HTH domain-containing protein</fullName>
    </recommendedName>
</protein>
<dbReference type="InterPro" id="IPR041426">
    <property type="entry name" value="Mos1_HTH"/>
</dbReference>
<gene>
    <name evidence="2" type="ORF">ALC56_05758</name>
</gene>
<dbReference type="GO" id="GO:0046975">
    <property type="term" value="F:histone H3K36 methyltransferase activity"/>
    <property type="evidence" value="ECO:0007669"/>
    <property type="project" value="TreeGrafter"/>
</dbReference>
<dbReference type="EMBL" id="KQ981560">
    <property type="protein sequence ID" value="KYN39990.1"/>
    <property type="molecule type" value="Genomic_DNA"/>
</dbReference>
<dbReference type="GO" id="GO:0031297">
    <property type="term" value="P:replication fork processing"/>
    <property type="evidence" value="ECO:0007669"/>
    <property type="project" value="TreeGrafter"/>
</dbReference>
<evidence type="ECO:0000313" key="2">
    <source>
        <dbReference type="EMBL" id="KYN39990.1"/>
    </source>
</evidence>
<dbReference type="GO" id="GO:0042800">
    <property type="term" value="F:histone H3K4 methyltransferase activity"/>
    <property type="evidence" value="ECO:0007669"/>
    <property type="project" value="TreeGrafter"/>
</dbReference>
<dbReference type="GO" id="GO:0000793">
    <property type="term" value="C:condensed chromosome"/>
    <property type="evidence" value="ECO:0007669"/>
    <property type="project" value="TreeGrafter"/>
</dbReference>
<name>A0A195FH27_9HYME</name>
<dbReference type="GO" id="GO:0035861">
    <property type="term" value="C:site of double-strand break"/>
    <property type="evidence" value="ECO:0007669"/>
    <property type="project" value="TreeGrafter"/>
</dbReference>
<dbReference type="GO" id="GO:0003697">
    <property type="term" value="F:single-stranded DNA binding"/>
    <property type="evidence" value="ECO:0007669"/>
    <property type="project" value="TreeGrafter"/>
</dbReference>
<dbReference type="InterPro" id="IPR052709">
    <property type="entry name" value="Transposase-MT_Hybrid"/>
</dbReference>
<dbReference type="AlphaFoldDB" id="A0A195FH27"/>
<dbReference type="PANTHER" id="PTHR46060">
    <property type="entry name" value="MARINER MOS1 TRANSPOSASE-LIKE PROTEIN"/>
    <property type="match status" value="1"/>
</dbReference>
<dbReference type="STRING" id="34720.A0A195FH27"/>
<dbReference type="GO" id="GO:0044547">
    <property type="term" value="F:DNA topoisomerase binding"/>
    <property type="evidence" value="ECO:0007669"/>
    <property type="project" value="TreeGrafter"/>
</dbReference>
<dbReference type="GO" id="GO:0006303">
    <property type="term" value="P:double-strand break repair via nonhomologous end joining"/>
    <property type="evidence" value="ECO:0007669"/>
    <property type="project" value="TreeGrafter"/>
</dbReference>
<accession>A0A195FH27</accession>
<dbReference type="Gene3D" id="1.10.10.1450">
    <property type="match status" value="1"/>
</dbReference>
<evidence type="ECO:0000313" key="3">
    <source>
        <dbReference type="Proteomes" id="UP000078541"/>
    </source>
</evidence>
<proteinExistence type="predicted"/>
<dbReference type="InterPro" id="IPR036397">
    <property type="entry name" value="RNaseH_sf"/>
</dbReference>
<evidence type="ECO:0000259" key="1">
    <source>
        <dbReference type="Pfam" id="PF17906"/>
    </source>
</evidence>
<keyword evidence="3" id="KW-1185">Reference proteome</keyword>
<dbReference type="Proteomes" id="UP000078541">
    <property type="component" value="Unassembled WGS sequence"/>
</dbReference>
<dbReference type="Gene3D" id="3.30.420.10">
    <property type="entry name" value="Ribonuclease H-like superfamily/Ribonuclease H"/>
    <property type="match status" value="1"/>
</dbReference>
<sequence length="192" mass="21352">MAITKEHIRFSIHFAFHLKKNAAEATEMICAAYGENAVSHATCKRWYQKVENAAAPLRLKSDAETGDEDDDNVGVGVDVGVGVGSQATTILKDCLSTKKTVTWYLHRDNAPAHGSRLVLDFLVKNATNMIPQPSYSPDGRRFDSIEEIQKNSLNELKAIPESAFQEAFEDWKNRWHKCVVGVSMGNTLKVTK</sequence>
<dbReference type="GO" id="GO:0003690">
    <property type="term" value="F:double-stranded DNA binding"/>
    <property type="evidence" value="ECO:0007669"/>
    <property type="project" value="TreeGrafter"/>
</dbReference>
<reference evidence="2 3" key="1">
    <citation type="submission" date="2016-03" db="EMBL/GenBank/DDBJ databases">
        <title>Trachymyrmex septentrionalis WGS genome.</title>
        <authorList>
            <person name="Nygaard S."/>
            <person name="Hu H."/>
            <person name="Boomsma J."/>
            <person name="Zhang G."/>
        </authorList>
    </citation>
    <scope>NUCLEOTIDE SEQUENCE [LARGE SCALE GENOMIC DNA]</scope>
    <source>
        <strain evidence="2">Tsep2-gDNA-1</strain>
        <tissue evidence="2">Whole body</tissue>
    </source>
</reference>
<dbReference type="PANTHER" id="PTHR46060:SF2">
    <property type="entry name" value="HISTONE-LYSINE N-METHYLTRANSFERASE SETMAR"/>
    <property type="match status" value="1"/>
</dbReference>